<feature type="domain" description="N-acetyltransferase" evidence="1">
    <location>
        <begin position="22"/>
        <end position="183"/>
    </location>
</feature>
<dbReference type="PANTHER" id="PTHR43441:SF10">
    <property type="entry name" value="ACETYLTRANSFERASE"/>
    <property type="match status" value="1"/>
</dbReference>
<dbReference type="RefSeq" id="WP_046723420.1">
    <property type="nucleotide sequence ID" value="NZ_CP009922.3"/>
</dbReference>
<dbReference type="PATRIC" id="fig|408015.6.peg.1646"/>
<dbReference type="STRING" id="408015.SXIM_16100"/>
<dbReference type="KEGG" id="sxi:SXIM_16100"/>
<evidence type="ECO:0000259" key="1">
    <source>
        <dbReference type="PROSITE" id="PS51186"/>
    </source>
</evidence>
<dbReference type="InterPro" id="IPR016181">
    <property type="entry name" value="Acyl_CoA_acyltransferase"/>
</dbReference>
<organism evidence="2 3">
    <name type="scientific">Streptomyces xiamenensis</name>
    <dbReference type="NCBI Taxonomy" id="408015"/>
    <lineage>
        <taxon>Bacteria</taxon>
        <taxon>Bacillati</taxon>
        <taxon>Actinomycetota</taxon>
        <taxon>Actinomycetes</taxon>
        <taxon>Kitasatosporales</taxon>
        <taxon>Streptomycetaceae</taxon>
        <taxon>Streptomyces</taxon>
    </lineage>
</organism>
<dbReference type="GO" id="GO:0005737">
    <property type="term" value="C:cytoplasm"/>
    <property type="evidence" value="ECO:0007669"/>
    <property type="project" value="TreeGrafter"/>
</dbReference>
<dbReference type="GO" id="GO:1990189">
    <property type="term" value="F:protein N-terminal-serine acetyltransferase activity"/>
    <property type="evidence" value="ECO:0007669"/>
    <property type="project" value="TreeGrafter"/>
</dbReference>
<dbReference type="PANTHER" id="PTHR43441">
    <property type="entry name" value="RIBOSOMAL-PROTEIN-SERINE ACETYLTRANSFERASE"/>
    <property type="match status" value="1"/>
</dbReference>
<dbReference type="InterPro" id="IPR051908">
    <property type="entry name" value="Ribosomal_N-acetyltransferase"/>
</dbReference>
<evidence type="ECO:0000313" key="3">
    <source>
        <dbReference type="Proteomes" id="UP000034034"/>
    </source>
</evidence>
<gene>
    <name evidence="2" type="ORF">SXIM_16100</name>
</gene>
<reference evidence="2" key="1">
    <citation type="submission" date="2019-08" db="EMBL/GenBank/DDBJ databases">
        <title>Complete genome sequence of a mangrove-derived Streptomyces xiamenensis.</title>
        <authorList>
            <person name="Xu J."/>
        </authorList>
    </citation>
    <scope>NUCLEOTIDE SEQUENCE</scope>
    <source>
        <strain evidence="2">318</strain>
    </source>
</reference>
<dbReference type="CDD" id="cd04301">
    <property type="entry name" value="NAT_SF"/>
    <property type="match status" value="1"/>
</dbReference>
<dbReference type="HOGENOM" id="CLU_013985_3_4_11"/>
<dbReference type="EMBL" id="CP009922">
    <property type="protein sequence ID" value="AKG42994.1"/>
    <property type="molecule type" value="Genomic_DNA"/>
</dbReference>
<name>A0A0F7FTH3_9ACTN</name>
<dbReference type="InterPro" id="IPR000182">
    <property type="entry name" value="GNAT_dom"/>
</dbReference>
<dbReference type="GO" id="GO:0008999">
    <property type="term" value="F:protein-N-terminal-alanine acetyltransferase activity"/>
    <property type="evidence" value="ECO:0007669"/>
    <property type="project" value="TreeGrafter"/>
</dbReference>
<dbReference type="PROSITE" id="PS51186">
    <property type="entry name" value="GNAT"/>
    <property type="match status" value="1"/>
</dbReference>
<dbReference type="SUPFAM" id="SSF55729">
    <property type="entry name" value="Acyl-CoA N-acyltransferases (Nat)"/>
    <property type="match status" value="1"/>
</dbReference>
<accession>A0A0F7FTH3</accession>
<dbReference type="Gene3D" id="3.40.630.30">
    <property type="match status" value="1"/>
</dbReference>
<dbReference type="AlphaFoldDB" id="A0A0F7FTH3"/>
<proteinExistence type="predicted"/>
<dbReference type="Proteomes" id="UP000034034">
    <property type="component" value="Chromosome"/>
</dbReference>
<dbReference type="Pfam" id="PF13302">
    <property type="entry name" value="Acetyltransf_3"/>
    <property type="match status" value="1"/>
</dbReference>
<sequence>MTGEEPVYVLPLAPLRLTGHGVQLREWTAADRAAMVALFDDPEIARWTPLRSPFDEAAADDYLAKARDSRPAGRRVQLAITVDGTTPLGEAVLFPNADAEREAELGYTVGPAHRGRGLAARAVRLLAEYALTELPVPRVILRIEPENAASNAVARAAGFTLAPDEPLHREIRGRAVTLLTWARHP</sequence>
<keyword evidence="3" id="KW-1185">Reference proteome</keyword>
<protein>
    <submittedName>
        <fullName evidence="2">GCN5-related N-acetyltransferase</fullName>
    </submittedName>
</protein>
<evidence type="ECO:0000313" key="2">
    <source>
        <dbReference type="EMBL" id="AKG42994.1"/>
    </source>
</evidence>